<sequence>MLPSYHHGGSMPGMGSKPPRRPWFQDVNGSLIAILVLAVVLALEHFHFQSRLARVSALEVSLATQLKDVEASMKQHTDQLRKMNPKLDEIDNTELSLKRLQEEASKATSGLADVRATLAGIQRANITAQLVQEVQQQWQNLTAIASQVDELMSDNDTLTDLGSRLAMLQSNFTKLASKLESHNSALKTLADQLELHQNSTLSALQQQTVAVSEALEAHKALQERVDNLNMSAAAATPNAVKVGAIGGAGSPADGGVGMGNADISSITTKGVLAVREDNISNIARGREQLSGIGNGTAASFQLGRPVDGWNTTTGVAGAPKLAVGVNNTGTNQAAAEADVSSVDEENQLVREHVTLTLDDGEESSNANNKKGGPNSTTAVTASAPISATAITQASGSTTAADTVQYDNTRVWTGWAAPKITEQNGTTAGLPTDASSNKTAAGQGAAGTVTEADVKAVAQFGTTASAGVGSIEGSANMSKAVITTGTAQFTKKTAGNSTVALNELNALVSAAGSPRNEAEARKGSTGSTGGTSRTGTTTAMSSEGNYSKAVADDVWGWQSDHQVHERVSSAELPRGHSGLERDQGQRTRRKVVRTGRNQFDRMHEQFAKQFQQHHGSDDAVADADRNSTSEASVRVGAKSTFEGTGEGAASKAVDVLATVGAANRDEATSVVITGSGKGVTSSVQAAGENSGVLLDEEEQDRVE</sequence>
<evidence type="ECO:0000313" key="3">
    <source>
        <dbReference type="EMBL" id="GLI58604.1"/>
    </source>
</evidence>
<dbReference type="Proteomes" id="UP001165090">
    <property type="component" value="Unassembled WGS sequence"/>
</dbReference>
<proteinExistence type="predicted"/>
<evidence type="ECO:0000256" key="2">
    <source>
        <dbReference type="SAM" id="MobiDB-lite"/>
    </source>
</evidence>
<gene>
    <name evidence="3" type="ORF">VaNZ11_000335</name>
</gene>
<dbReference type="EMBL" id="BSDZ01000003">
    <property type="protein sequence ID" value="GLI58604.1"/>
    <property type="molecule type" value="Genomic_DNA"/>
</dbReference>
<feature type="region of interest" description="Disordered" evidence="2">
    <location>
        <begin position="565"/>
        <end position="588"/>
    </location>
</feature>
<feature type="compositionally biased region" description="Basic and acidic residues" evidence="2">
    <location>
        <begin position="565"/>
        <end position="584"/>
    </location>
</feature>
<feature type="region of interest" description="Disordered" evidence="2">
    <location>
        <begin position="355"/>
        <end position="379"/>
    </location>
</feature>
<feature type="compositionally biased region" description="Basic and acidic residues" evidence="2">
    <location>
        <begin position="613"/>
        <end position="626"/>
    </location>
</feature>
<feature type="region of interest" description="Disordered" evidence="2">
    <location>
        <begin position="421"/>
        <end position="440"/>
    </location>
</feature>
<feature type="coiled-coil region" evidence="1">
    <location>
        <begin position="179"/>
        <end position="231"/>
    </location>
</feature>
<feature type="compositionally biased region" description="Polar residues" evidence="2">
    <location>
        <begin position="421"/>
        <end position="437"/>
    </location>
</feature>
<organism evidence="3 4">
    <name type="scientific">Volvox africanus</name>
    <dbReference type="NCBI Taxonomy" id="51714"/>
    <lineage>
        <taxon>Eukaryota</taxon>
        <taxon>Viridiplantae</taxon>
        <taxon>Chlorophyta</taxon>
        <taxon>core chlorophytes</taxon>
        <taxon>Chlorophyceae</taxon>
        <taxon>CS clade</taxon>
        <taxon>Chlamydomonadales</taxon>
        <taxon>Volvocaceae</taxon>
        <taxon>Volvox</taxon>
    </lineage>
</organism>
<feature type="compositionally biased region" description="Low complexity" evidence="2">
    <location>
        <begin position="529"/>
        <end position="541"/>
    </location>
</feature>
<evidence type="ECO:0000256" key="1">
    <source>
        <dbReference type="SAM" id="Coils"/>
    </source>
</evidence>
<name>A0ABQ5RMC0_9CHLO</name>
<comment type="caution">
    <text evidence="3">The sequence shown here is derived from an EMBL/GenBank/DDBJ whole genome shotgun (WGS) entry which is preliminary data.</text>
</comment>
<feature type="region of interest" description="Disordered" evidence="2">
    <location>
        <begin position="674"/>
        <end position="702"/>
    </location>
</feature>
<feature type="region of interest" description="Disordered" evidence="2">
    <location>
        <begin position="610"/>
        <end position="647"/>
    </location>
</feature>
<feature type="compositionally biased region" description="Acidic residues" evidence="2">
    <location>
        <begin position="693"/>
        <end position="702"/>
    </location>
</feature>
<keyword evidence="1" id="KW-0175">Coiled coil</keyword>
<accession>A0ABQ5RMC0</accession>
<reference evidence="3 4" key="1">
    <citation type="journal article" date="2023" name="IScience">
        <title>Expanded male sex-determining region conserved during the evolution of homothallism in the green alga Volvox.</title>
        <authorList>
            <person name="Yamamoto K."/>
            <person name="Matsuzaki R."/>
            <person name="Mahakham W."/>
            <person name="Heman W."/>
            <person name="Sekimoto H."/>
            <person name="Kawachi M."/>
            <person name="Minakuchi Y."/>
            <person name="Toyoda A."/>
            <person name="Nozaki H."/>
        </authorList>
    </citation>
    <scope>NUCLEOTIDE SEQUENCE [LARGE SCALE GENOMIC DNA]</scope>
    <source>
        <strain evidence="3 4">NIES-4468</strain>
    </source>
</reference>
<protein>
    <submittedName>
        <fullName evidence="3">Uncharacterized protein</fullName>
    </submittedName>
</protein>
<feature type="region of interest" description="Disordered" evidence="2">
    <location>
        <begin position="509"/>
        <end position="544"/>
    </location>
</feature>
<keyword evidence="4" id="KW-1185">Reference proteome</keyword>
<evidence type="ECO:0000313" key="4">
    <source>
        <dbReference type="Proteomes" id="UP001165090"/>
    </source>
</evidence>
<feature type="coiled-coil region" evidence="1">
    <location>
        <begin position="90"/>
        <end position="117"/>
    </location>
</feature>